<keyword evidence="3" id="KW-1185">Reference proteome</keyword>
<proteinExistence type="predicted"/>
<evidence type="ECO:0000313" key="2">
    <source>
        <dbReference type="EMBL" id="KPM38837.1"/>
    </source>
</evidence>
<comment type="caution">
    <text evidence="2">The sequence shown here is derived from an EMBL/GenBank/DDBJ whole genome shotgun (WGS) entry which is preliminary data.</text>
</comment>
<dbReference type="InterPro" id="IPR048519">
    <property type="entry name" value="Gfd2/YDR514C-like_C"/>
</dbReference>
<dbReference type="PANTHER" id="PTHR28083">
    <property type="entry name" value="GOOD FOR FULL DBP5 ACTIVITY PROTEIN 2"/>
    <property type="match status" value="1"/>
</dbReference>
<organism evidence="2 3">
    <name type="scientific">Neonectria ditissima</name>
    <dbReference type="NCBI Taxonomy" id="78410"/>
    <lineage>
        <taxon>Eukaryota</taxon>
        <taxon>Fungi</taxon>
        <taxon>Dikarya</taxon>
        <taxon>Ascomycota</taxon>
        <taxon>Pezizomycotina</taxon>
        <taxon>Sordariomycetes</taxon>
        <taxon>Hypocreomycetidae</taxon>
        <taxon>Hypocreales</taxon>
        <taxon>Nectriaceae</taxon>
        <taxon>Neonectria</taxon>
    </lineage>
</organism>
<dbReference type="EMBL" id="LKCW01000123">
    <property type="protein sequence ID" value="KPM38837.1"/>
    <property type="molecule type" value="Genomic_DNA"/>
</dbReference>
<protein>
    <recommendedName>
        <fullName evidence="1">Gfd2/YDR514C-like C-terminal domain-containing protein</fullName>
    </recommendedName>
</protein>
<dbReference type="GO" id="GO:0005634">
    <property type="term" value="C:nucleus"/>
    <property type="evidence" value="ECO:0007669"/>
    <property type="project" value="TreeGrafter"/>
</dbReference>
<feature type="domain" description="Gfd2/YDR514C-like C-terminal" evidence="1">
    <location>
        <begin position="89"/>
        <end position="286"/>
    </location>
</feature>
<dbReference type="Pfam" id="PF21762">
    <property type="entry name" value="DEDDh_C"/>
    <property type="match status" value="1"/>
</dbReference>
<reference evidence="2 3" key="1">
    <citation type="submission" date="2015-09" db="EMBL/GenBank/DDBJ databases">
        <title>Draft genome of a European isolate of the apple canker pathogen Neonectria ditissima.</title>
        <authorList>
            <person name="Gomez-Cortecero A."/>
            <person name="Harrison R.J."/>
            <person name="Armitage A.D."/>
        </authorList>
    </citation>
    <scope>NUCLEOTIDE SEQUENCE [LARGE SCALE GENOMIC DNA]</scope>
    <source>
        <strain evidence="2 3">R09/05</strain>
    </source>
</reference>
<dbReference type="PANTHER" id="PTHR28083:SF1">
    <property type="entry name" value="GOOD FOR FULL DBP5 ACTIVITY PROTEIN 2"/>
    <property type="match status" value="1"/>
</dbReference>
<evidence type="ECO:0000259" key="1">
    <source>
        <dbReference type="Pfam" id="PF21762"/>
    </source>
</evidence>
<accession>A0A0P7BE50</accession>
<dbReference type="InterPro" id="IPR040151">
    <property type="entry name" value="Gfd2/YDR514C-like"/>
</dbReference>
<sequence length="350" mass="40841">MGTHYFGETPWYSQPGLCSEHQVASVPPYDCGKLRARAPEAVAGVLPMLAPPHIKNLYSNLPKTEYLIISLDFEQLCRSKVGRYADGREYSFKPLTEVGISCLDMRDVIRGRGRKTHPGDRGSSWFRFMTPLHYMIDEYKDHWGHICQSDWLHAEPYHFAFGTTKAVPERCIANRLQNLFISFQKRNRTAREIKENEVRQILFLTFDSTLAEKTLSRLGLSWLTRRNVQIWDIQRDLQLELRFSWPKMRFEYVMEALGLRFEDSRFGNLSHCAGNAAVFIIQVFLALFYKSYEQSVAFAARHPVPWLRYTWVGHALDQTNVAPGDSARRREQNQMNRHEVPQRRDVNAFF</sequence>
<evidence type="ECO:0000313" key="3">
    <source>
        <dbReference type="Proteomes" id="UP000050424"/>
    </source>
</evidence>
<gene>
    <name evidence="2" type="ORF">AK830_g7744</name>
</gene>
<name>A0A0P7BE50_9HYPO</name>
<dbReference type="OrthoDB" id="5953249at2759"/>
<dbReference type="Proteomes" id="UP000050424">
    <property type="component" value="Unassembled WGS sequence"/>
</dbReference>
<dbReference type="AlphaFoldDB" id="A0A0P7BE50"/>